<protein>
    <submittedName>
        <fullName evidence="2">Uncharacterized protein</fullName>
    </submittedName>
</protein>
<dbReference type="AlphaFoldDB" id="A0A151XCH7"/>
<sequence>HRRRRRERERSRECAVVDPPVGILPSEALLHESGKYPPSAFYTLLQRMSPRLSGAIHANEMRALTTKMKFRGDVSRGMNRSPQRDGQGKGTSMPLYPSI</sequence>
<gene>
    <name evidence="2" type="ORF">ALC60_03124</name>
</gene>
<evidence type="ECO:0000313" key="3">
    <source>
        <dbReference type="Proteomes" id="UP000075809"/>
    </source>
</evidence>
<reference evidence="2 3" key="1">
    <citation type="submission" date="2015-09" db="EMBL/GenBank/DDBJ databases">
        <title>Trachymyrmex zeteki WGS genome.</title>
        <authorList>
            <person name="Nygaard S."/>
            <person name="Hu H."/>
            <person name="Boomsma J."/>
            <person name="Zhang G."/>
        </authorList>
    </citation>
    <scope>NUCLEOTIDE SEQUENCE [LARGE SCALE GENOMIC DNA]</scope>
    <source>
        <strain evidence="2">Tzet28-1</strain>
        <tissue evidence="2">Whole body</tissue>
    </source>
</reference>
<feature type="non-terminal residue" evidence="2">
    <location>
        <position position="1"/>
    </location>
</feature>
<dbReference type="EMBL" id="KQ982314">
    <property type="protein sequence ID" value="KYQ58072.1"/>
    <property type="molecule type" value="Genomic_DNA"/>
</dbReference>
<feature type="region of interest" description="Disordered" evidence="1">
    <location>
        <begin position="69"/>
        <end position="99"/>
    </location>
</feature>
<proteinExistence type="predicted"/>
<accession>A0A151XCH7</accession>
<evidence type="ECO:0000256" key="1">
    <source>
        <dbReference type="SAM" id="MobiDB-lite"/>
    </source>
</evidence>
<evidence type="ECO:0000313" key="2">
    <source>
        <dbReference type="EMBL" id="KYQ58072.1"/>
    </source>
</evidence>
<dbReference type="Proteomes" id="UP000075809">
    <property type="component" value="Unassembled WGS sequence"/>
</dbReference>
<name>A0A151XCH7_9HYME</name>
<organism evidence="2 3">
    <name type="scientific">Mycetomoellerius zeteki</name>
    <dbReference type="NCBI Taxonomy" id="64791"/>
    <lineage>
        <taxon>Eukaryota</taxon>
        <taxon>Metazoa</taxon>
        <taxon>Ecdysozoa</taxon>
        <taxon>Arthropoda</taxon>
        <taxon>Hexapoda</taxon>
        <taxon>Insecta</taxon>
        <taxon>Pterygota</taxon>
        <taxon>Neoptera</taxon>
        <taxon>Endopterygota</taxon>
        <taxon>Hymenoptera</taxon>
        <taxon>Apocrita</taxon>
        <taxon>Aculeata</taxon>
        <taxon>Formicoidea</taxon>
        <taxon>Formicidae</taxon>
        <taxon>Myrmicinae</taxon>
        <taxon>Mycetomoellerius</taxon>
    </lineage>
</organism>
<keyword evidence="3" id="KW-1185">Reference proteome</keyword>